<evidence type="ECO:0000256" key="2">
    <source>
        <dbReference type="SAM" id="Phobius"/>
    </source>
</evidence>
<accession>A0A5C3LGF4</accession>
<dbReference type="STRING" id="68775.A0A5C3LGF4"/>
<dbReference type="Proteomes" id="UP000308652">
    <property type="component" value="Unassembled WGS sequence"/>
</dbReference>
<evidence type="ECO:0000256" key="1">
    <source>
        <dbReference type="SAM" id="MobiDB-lite"/>
    </source>
</evidence>
<feature type="transmembrane region" description="Helical" evidence="2">
    <location>
        <begin position="127"/>
        <end position="149"/>
    </location>
</feature>
<protein>
    <submittedName>
        <fullName evidence="3">Uncharacterized protein</fullName>
    </submittedName>
</protein>
<sequence>MGSICFSSASILRCSPYTSSDNFLIVPTALEVIFSTSLIFINWNAGRRHLLLTFEGWTYLAISIVELLSHMLPAARRSVSVFRAFDLAIGITSFLPLLLYTLFLYIFTRSELLTALPLRFRKVPNLALGIFIPGIVLLNATASFVGVTIREVRFGQGAPLTLSIGFASKKDETLWFFFTSLTLALFTVFQATIFCFAFYRLIQALISQRRIETNATDAAHLFKGIGWINAAIKLGAIETVVGFAGGGFSIALTRRIIRFLARAFLCIGLAKGVDEVEDFRAVRNEISAVRNNKRGSRLRQFISNPRASTFRPLSATATSFYASRAGAGLPGMGQFEKMNDEKGGQRVTVHYSEGAPTLHMRFSSLDLPNPAMIVDSVKARPISPEWLAAAKPVSIRNSTVSYSPSFADSAQIITAPQRTLSQKSAKAKMVHTSSSGHGHVSASSQQTTKSETLLVVRELAAQFPGTPMSSRHHGRRLSAGDDGDNISIPPSAASSEGFPPRLTTEEKGKQPIRSPFLEVDSPVQRTSPAPSPEPRRPLPSAPNAFKNTALRLTPQPPPISAKTTSSNASGYSEISDDPFIDEKKDQLADLLVSQPNRNTFGTNYAYGVEPVSASSFTDTPITTLSGYTQTIQTSTMTADTEDPFLDLGMVMDASKRDSDIATRTAQWIGRNKPMDELPSMDMIEGRSTKARTPRSVAGAPMTPKTASTMDSRAKSIQELNIPWLKNPNMEDEERKLAMGLAMGMPNQLSRIKSVGKAPRRLTPRVTQSGIVRSSTHLEPIIIPPRQPGMTEIDQGSLSSAYSGRGVLRDSEVLGIEDGTIVREMKNQRR</sequence>
<feature type="transmembrane region" description="Helical" evidence="2">
    <location>
        <begin position="87"/>
        <end position="107"/>
    </location>
</feature>
<feature type="transmembrane region" description="Helical" evidence="2">
    <location>
        <begin position="23"/>
        <end position="45"/>
    </location>
</feature>
<feature type="compositionally biased region" description="Pro residues" evidence="1">
    <location>
        <begin position="529"/>
        <end position="540"/>
    </location>
</feature>
<keyword evidence="2" id="KW-0472">Membrane</keyword>
<dbReference type="AlphaFoldDB" id="A0A5C3LGF4"/>
<organism evidence="3 4">
    <name type="scientific">Crucibulum laeve</name>
    <dbReference type="NCBI Taxonomy" id="68775"/>
    <lineage>
        <taxon>Eukaryota</taxon>
        <taxon>Fungi</taxon>
        <taxon>Dikarya</taxon>
        <taxon>Basidiomycota</taxon>
        <taxon>Agaricomycotina</taxon>
        <taxon>Agaricomycetes</taxon>
        <taxon>Agaricomycetidae</taxon>
        <taxon>Agaricales</taxon>
        <taxon>Agaricineae</taxon>
        <taxon>Nidulariaceae</taxon>
        <taxon>Crucibulum</taxon>
    </lineage>
</organism>
<dbReference type="EMBL" id="ML213702">
    <property type="protein sequence ID" value="TFK31840.1"/>
    <property type="molecule type" value="Genomic_DNA"/>
</dbReference>
<feature type="region of interest" description="Disordered" evidence="1">
    <location>
        <begin position="687"/>
        <end position="710"/>
    </location>
</feature>
<keyword evidence="2" id="KW-0812">Transmembrane</keyword>
<gene>
    <name evidence="3" type="ORF">BDQ12DRAFT_739753</name>
</gene>
<evidence type="ECO:0000313" key="3">
    <source>
        <dbReference type="EMBL" id="TFK31840.1"/>
    </source>
</evidence>
<keyword evidence="2" id="KW-1133">Transmembrane helix</keyword>
<dbReference type="OrthoDB" id="3219582at2759"/>
<feature type="transmembrane region" description="Helical" evidence="2">
    <location>
        <begin position="57"/>
        <end position="75"/>
    </location>
</feature>
<evidence type="ECO:0000313" key="4">
    <source>
        <dbReference type="Proteomes" id="UP000308652"/>
    </source>
</evidence>
<reference evidence="3 4" key="1">
    <citation type="journal article" date="2019" name="Nat. Ecol. Evol.">
        <title>Megaphylogeny resolves global patterns of mushroom evolution.</title>
        <authorList>
            <person name="Varga T."/>
            <person name="Krizsan K."/>
            <person name="Foldi C."/>
            <person name="Dima B."/>
            <person name="Sanchez-Garcia M."/>
            <person name="Sanchez-Ramirez S."/>
            <person name="Szollosi G.J."/>
            <person name="Szarkandi J.G."/>
            <person name="Papp V."/>
            <person name="Albert L."/>
            <person name="Andreopoulos W."/>
            <person name="Angelini C."/>
            <person name="Antonin V."/>
            <person name="Barry K.W."/>
            <person name="Bougher N.L."/>
            <person name="Buchanan P."/>
            <person name="Buyck B."/>
            <person name="Bense V."/>
            <person name="Catcheside P."/>
            <person name="Chovatia M."/>
            <person name="Cooper J."/>
            <person name="Damon W."/>
            <person name="Desjardin D."/>
            <person name="Finy P."/>
            <person name="Geml J."/>
            <person name="Haridas S."/>
            <person name="Hughes K."/>
            <person name="Justo A."/>
            <person name="Karasinski D."/>
            <person name="Kautmanova I."/>
            <person name="Kiss B."/>
            <person name="Kocsube S."/>
            <person name="Kotiranta H."/>
            <person name="LaButti K.M."/>
            <person name="Lechner B.E."/>
            <person name="Liimatainen K."/>
            <person name="Lipzen A."/>
            <person name="Lukacs Z."/>
            <person name="Mihaltcheva S."/>
            <person name="Morgado L.N."/>
            <person name="Niskanen T."/>
            <person name="Noordeloos M.E."/>
            <person name="Ohm R.A."/>
            <person name="Ortiz-Santana B."/>
            <person name="Ovrebo C."/>
            <person name="Racz N."/>
            <person name="Riley R."/>
            <person name="Savchenko A."/>
            <person name="Shiryaev A."/>
            <person name="Soop K."/>
            <person name="Spirin V."/>
            <person name="Szebenyi C."/>
            <person name="Tomsovsky M."/>
            <person name="Tulloss R.E."/>
            <person name="Uehling J."/>
            <person name="Grigoriev I.V."/>
            <person name="Vagvolgyi C."/>
            <person name="Papp T."/>
            <person name="Martin F.M."/>
            <person name="Miettinen O."/>
            <person name="Hibbett D.S."/>
            <person name="Nagy L.G."/>
        </authorList>
    </citation>
    <scope>NUCLEOTIDE SEQUENCE [LARGE SCALE GENOMIC DNA]</scope>
    <source>
        <strain evidence="3 4">CBS 166.37</strain>
    </source>
</reference>
<feature type="region of interest" description="Disordered" evidence="1">
    <location>
        <begin position="462"/>
        <end position="577"/>
    </location>
</feature>
<name>A0A5C3LGF4_9AGAR</name>
<feature type="transmembrane region" description="Helical" evidence="2">
    <location>
        <begin position="174"/>
        <end position="199"/>
    </location>
</feature>
<proteinExistence type="predicted"/>
<feature type="compositionally biased region" description="Low complexity" evidence="1">
    <location>
        <begin position="430"/>
        <end position="444"/>
    </location>
</feature>
<feature type="region of interest" description="Disordered" evidence="1">
    <location>
        <begin position="418"/>
        <end position="449"/>
    </location>
</feature>
<feature type="compositionally biased region" description="Polar residues" evidence="1">
    <location>
        <begin position="561"/>
        <end position="572"/>
    </location>
</feature>
<keyword evidence="4" id="KW-1185">Reference proteome</keyword>